<feature type="compositionally biased region" description="Basic and acidic residues" evidence="1">
    <location>
        <begin position="73"/>
        <end position="82"/>
    </location>
</feature>
<name>A0A9N7U9F9_PLEPL</name>
<gene>
    <name evidence="2" type="ORF">PLEPLA_LOCUS14743</name>
</gene>
<feature type="compositionally biased region" description="Acidic residues" evidence="1">
    <location>
        <begin position="83"/>
        <end position="106"/>
    </location>
</feature>
<dbReference type="Proteomes" id="UP001153269">
    <property type="component" value="Unassembled WGS sequence"/>
</dbReference>
<protein>
    <submittedName>
        <fullName evidence="2">Uncharacterized protein</fullName>
    </submittedName>
</protein>
<evidence type="ECO:0000313" key="2">
    <source>
        <dbReference type="EMBL" id="CAB1426805.1"/>
    </source>
</evidence>
<feature type="compositionally biased region" description="Basic and acidic residues" evidence="1">
    <location>
        <begin position="23"/>
        <end position="33"/>
    </location>
</feature>
<reference evidence="2" key="1">
    <citation type="submission" date="2020-03" db="EMBL/GenBank/DDBJ databases">
        <authorList>
            <person name="Weist P."/>
        </authorList>
    </citation>
    <scope>NUCLEOTIDE SEQUENCE</scope>
</reference>
<keyword evidence="3" id="KW-1185">Reference proteome</keyword>
<organism evidence="2 3">
    <name type="scientific">Pleuronectes platessa</name>
    <name type="common">European plaice</name>
    <dbReference type="NCBI Taxonomy" id="8262"/>
    <lineage>
        <taxon>Eukaryota</taxon>
        <taxon>Metazoa</taxon>
        <taxon>Chordata</taxon>
        <taxon>Craniata</taxon>
        <taxon>Vertebrata</taxon>
        <taxon>Euteleostomi</taxon>
        <taxon>Actinopterygii</taxon>
        <taxon>Neopterygii</taxon>
        <taxon>Teleostei</taxon>
        <taxon>Neoteleostei</taxon>
        <taxon>Acanthomorphata</taxon>
        <taxon>Carangaria</taxon>
        <taxon>Pleuronectiformes</taxon>
        <taxon>Pleuronectoidei</taxon>
        <taxon>Pleuronectidae</taxon>
        <taxon>Pleuronectes</taxon>
    </lineage>
</organism>
<accession>A0A9N7U9F9</accession>
<evidence type="ECO:0000256" key="1">
    <source>
        <dbReference type="SAM" id="MobiDB-lite"/>
    </source>
</evidence>
<dbReference type="EMBL" id="CADEAL010000918">
    <property type="protein sequence ID" value="CAB1426805.1"/>
    <property type="molecule type" value="Genomic_DNA"/>
</dbReference>
<sequence>MNLDENQMNFLLLCSRFGTRVSDGTHPHGETRGLNRFPVSNWDIHLSTREGGGDKWREDEKGEETKAGKRRGDKWNVDKMRADDEEEEDGENEKEEQDDDDDDDEGESHLLLKCP</sequence>
<feature type="region of interest" description="Disordered" evidence="1">
    <location>
        <begin position="20"/>
        <end position="115"/>
    </location>
</feature>
<feature type="compositionally biased region" description="Basic and acidic residues" evidence="1">
    <location>
        <begin position="46"/>
        <end position="67"/>
    </location>
</feature>
<evidence type="ECO:0000313" key="3">
    <source>
        <dbReference type="Proteomes" id="UP001153269"/>
    </source>
</evidence>
<dbReference type="AlphaFoldDB" id="A0A9N7U9F9"/>
<proteinExistence type="predicted"/>
<comment type="caution">
    <text evidence="2">The sequence shown here is derived from an EMBL/GenBank/DDBJ whole genome shotgun (WGS) entry which is preliminary data.</text>
</comment>